<accession>A0A1M5N4T8</accession>
<keyword evidence="3" id="KW-1185">Reference proteome</keyword>
<gene>
    <name evidence="2" type="ORF">SAMN02745129_0893</name>
</gene>
<keyword evidence="1" id="KW-0812">Transmembrane</keyword>
<feature type="transmembrane region" description="Helical" evidence="1">
    <location>
        <begin position="32"/>
        <end position="54"/>
    </location>
</feature>
<keyword evidence="1" id="KW-1133">Transmembrane helix</keyword>
<dbReference type="EMBL" id="FQXG01000001">
    <property type="protein sequence ID" value="SHG84467.1"/>
    <property type="molecule type" value="Genomic_DNA"/>
</dbReference>
<protein>
    <submittedName>
        <fullName evidence="2">Uncharacterized protein</fullName>
    </submittedName>
</protein>
<dbReference type="RefSeq" id="WP_067654401.1">
    <property type="nucleotide sequence ID" value="NZ_FQXG01000001.1"/>
</dbReference>
<dbReference type="STRING" id="299255.SAMN02745129_0893"/>
<keyword evidence="1" id="KW-0472">Membrane</keyword>
<evidence type="ECO:0000313" key="3">
    <source>
        <dbReference type="Proteomes" id="UP000184268"/>
    </source>
</evidence>
<organism evidence="2 3">
    <name type="scientific">Ferrimonas marina</name>
    <dbReference type="NCBI Taxonomy" id="299255"/>
    <lineage>
        <taxon>Bacteria</taxon>
        <taxon>Pseudomonadati</taxon>
        <taxon>Pseudomonadota</taxon>
        <taxon>Gammaproteobacteria</taxon>
        <taxon>Alteromonadales</taxon>
        <taxon>Ferrimonadaceae</taxon>
        <taxon>Ferrimonas</taxon>
    </lineage>
</organism>
<evidence type="ECO:0000256" key="1">
    <source>
        <dbReference type="SAM" id="Phobius"/>
    </source>
</evidence>
<dbReference type="AlphaFoldDB" id="A0A1M5N4T8"/>
<sequence>MFKITVLWMAVSVMTVLAVVVGAGGPLDDWSIMAVVLGTILALGTPLIAAFDWLCERALKLGEPTPEHQRPF</sequence>
<dbReference type="Proteomes" id="UP000184268">
    <property type="component" value="Unassembled WGS sequence"/>
</dbReference>
<reference evidence="2 3" key="1">
    <citation type="submission" date="2016-11" db="EMBL/GenBank/DDBJ databases">
        <authorList>
            <person name="Jaros S."/>
            <person name="Januszkiewicz K."/>
            <person name="Wedrychowicz H."/>
        </authorList>
    </citation>
    <scope>NUCLEOTIDE SEQUENCE [LARGE SCALE GENOMIC DNA]</scope>
    <source>
        <strain evidence="2 3">DSM 16917</strain>
    </source>
</reference>
<evidence type="ECO:0000313" key="2">
    <source>
        <dbReference type="EMBL" id="SHG84467.1"/>
    </source>
</evidence>
<proteinExistence type="predicted"/>
<name>A0A1M5N4T8_9GAMM</name>